<proteinExistence type="predicted"/>
<gene>
    <name evidence="1" type="ORF">SAMEA4029010_CIC11G00000003079</name>
</gene>
<organism evidence="1 2">
    <name type="scientific">Sungouiella intermedia</name>
    <dbReference type="NCBI Taxonomy" id="45354"/>
    <lineage>
        <taxon>Eukaryota</taxon>
        <taxon>Fungi</taxon>
        <taxon>Dikarya</taxon>
        <taxon>Ascomycota</taxon>
        <taxon>Saccharomycotina</taxon>
        <taxon>Pichiomycetes</taxon>
        <taxon>Metschnikowiaceae</taxon>
        <taxon>Sungouiella</taxon>
    </lineage>
</organism>
<name>A0A1L0B9G8_9ASCO</name>
<protein>
    <submittedName>
        <fullName evidence="1">CIC11C00000003079</fullName>
    </submittedName>
</protein>
<dbReference type="OrthoDB" id="4095573at2759"/>
<dbReference type="EMBL" id="LT635756">
    <property type="protein sequence ID" value="SGZ46953.1"/>
    <property type="molecule type" value="Genomic_DNA"/>
</dbReference>
<dbReference type="Proteomes" id="UP000182334">
    <property type="component" value="Chromosome I"/>
</dbReference>
<reference evidence="1 2" key="1">
    <citation type="submission" date="2016-10" db="EMBL/GenBank/DDBJ databases">
        <authorList>
            <person name="de Groot N.N."/>
        </authorList>
    </citation>
    <scope>NUCLEOTIDE SEQUENCE [LARGE SCALE GENOMIC DNA]</scope>
    <source>
        <strain evidence="1 2">CBS 141442</strain>
    </source>
</reference>
<evidence type="ECO:0000313" key="1">
    <source>
        <dbReference type="EMBL" id="SGZ46953.1"/>
    </source>
</evidence>
<sequence>MSFAGKQIVGLVTGLAVPPIITKFILHPVLVESKYNEVDSLKHDLDYLGWNVRLREQEYGVASEALYVPTSYFQGRY</sequence>
<evidence type="ECO:0000313" key="2">
    <source>
        <dbReference type="Proteomes" id="UP000182334"/>
    </source>
</evidence>
<keyword evidence="2" id="KW-1185">Reference proteome</keyword>
<accession>A0A1L0B9G8</accession>
<dbReference type="AlphaFoldDB" id="A0A1L0B9G8"/>